<dbReference type="AlphaFoldDB" id="A0A316TWW9"/>
<dbReference type="RefSeq" id="XP_025344860.1">
    <property type="nucleotide sequence ID" value="XM_025489214.1"/>
</dbReference>
<evidence type="ECO:0000313" key="1">
    <source>
        <dbReference type="EMBL" id="PWN17700.1"/>
    </source>
</evidence>
<dbReference type="EMBL" id="KZ819342">
    <property type="protein sequence ID" value="PWN17700.1"/>
    <property type="molecule type" value="Genomic_DNA"/>
</dbReference>
<evidence type="ECO:0000313" key="2">
    <source>
        <dbReference type="Proteomes" id="UP000245942"/>
    </source>
</evidence>
<name>A0A316TWW9_9BASI</name>
<proteinExistence type="predicted"/>
<organism evidence="1 2">
    <name type="scientific">Pseudomicrostroma glucosiphilum</name>
    <dbReference type="NCBI Taxonomy" id="1684307"/>
    <lineage>
        <taxon>Eukaryota</taxon>
        <taxon>Fungi</taxon>
        <taxon>Dikarya</taxon>
        <taxon>Basidiomycota</taxon>
        <taxon>Ustilaginomycotina</taxon>
        <taxon>Exobasidiomycetes</taxon>
        <taxon>Microstromatales</taxon>
        <taxon>Microstromatales incertae sedis</taxon>
        <taxon>Pseudomicrostroma</taxon>
    </lineage>
</organism>
<dbReference type="GeneID" id="37010948"/>
<sequence>MLSSPDIRLLVDGQVQQHRTHVRSRCRQHLIGGVDGQLADFSKSVVNFAIRQVHCLEAEERLQICFQSPQGLSGGSMCFKSSRTAGQSSSVRSSGRMAMRPSAFVMSRTVAPSLWSSLLKKGAYLRAFWPNRSSSCMADEAHGTLELSYPTMPIVSTERGGFFGDYVPGFEDVVLLLCSGRARRSVRAPKMAATGHLARVAHGKRWALLAGSSRRRLPCQCVPACPPTRLSWPGTMRCTPATPLP</sequence>
<reference evidence="1 2" key="1">
    <citation type="journal article" date="2018" name="Mol. Biol. Evol.">
        <title>Broad Genomic Sampling Reveals a Smut Pathogenic Ancestry of the Fungal Clade Ustilaginomycotina.</title>
        <authorList>
            <person name="Kijpornyongpan T."/>
            <person name="Mondo S.J."/>
            <person name="Barry K."/>
            <person name="Sandor L."/>
            <person name="Lee J."/>
            <person name="Lipzen A."/>
            <person name="Pangilinan J."/>
            <person name="LaButti K."/>
            <person name="Hainaut M."/>
            <person name="Henrissat B."/>
            <person name="Grigoriev I.V."/>
            <person name="Spatafora J.W."/>
            <person name="Aime M.C."/>
        </authorList>
    </citation>
    <scope>NUCLEOTIDE SEQUENCE [LARGE SCALE GENOMIC DNA]</scope>
    <source>
        <strain evidence="1 2">MCA 4718</strain>
    </source>
</reference>
<gene>
    <name evidence="1" type="ORF">BCV69DRAFT_129866</name>
</gene>
<protein>
    <submittedName>
        <fullName evidence="1">Uncharacterized protein</fullName>
    </submittedName>
</protein>
<accession>A0A316TWW9</accession>
<dbReference type="Proteomes" id="UP000245942">
    <property type="component" value="Unassembled WGS sequence"/>
</dbReference>
<keyword evidence="2" id="KW-1185">Reference proteome</keyword>